<evidence type="ECO:0000313" key="2">
    <source>
        <dbReference type="EMBL" id="QQD16969.1"/>
    </source>
</evidence>
<dbReference type="RefSeq" id="WP_198568471.1">
    <property type="nucleotide sequence ID" value="NZ_CP066167.1"/>
</dbReference>
<name>A0A7T4QYF7_9GAMM</name>
<reference evidence="2 3" key="1">
    <citation type="submission" date="2020-12" db="EMBL/GenBank/DDBJ databases">
        <authorList>
            <person name="Shan Y."/>
        </authorList>
    </citation>
    <scope>NUCLEOTIDE SEQUENCE [LARGE SCALE GENOMIC DNA]</scope>
    <source>
        <strain evidence="3">csc3.9</strain>
    </source>
</reference>
<proteinExistence type="predicted"/>
<feature type="compositionally biased region" description="Basic residues" evidence="1">
    <location>
        <begin position="92"/>
        <end position="111"/>
    </location>
</feature>
<dbReference type="EMBL" id="CP066167">
    <property type="protein sequence ID" value="QQD16969.1"/>
    <property type="molecule type" value="Genomic_DNA"/>
</dbReference>
<gene>
    <name evidence="2" type="ORF">I6N98_11320</name>
</gene>
<accession>A0A7T4QYF7</accession>
<sequence length="111" mass="12505">MKINLEVELSPEELRRLVGLPDMQPFWDGVQDRIMEGDTEMVQQLAKTALSEGMKTIDLSTRILKNLSGFVRRGDQDQDSGQDDTANTRKTTSTRRRSSAKSTRSKSTTKS</sequence>
<dbReference type="Proteomes" id="UP000596063">
    <property type="component" value="Chromosome"/>
</dbReference>
<dbReference type="KEGG" id="snan:I6N98_11320"/>
<evidence type="ECO:0000313" key="3">
    <source>
        <dbReference type="Proteomes" id="UP000596063"/>
    </source>
</evidence>
<dbReference type="InterPro" id="IPR045502">
    <property type="entry name" value="DUF6489"/>
</dbReference>
<feature type="region of interest" description="Disordered" evidence="1">
    <location>
        <begin position="71"/>
        <end position="111"/>
    </location>
</feature>
<protein>
    <submittedName>
        <fullName evidence="2">Uncharacterized protein</fullName>
    </submittedName>
</protein>
<organism evidence="2 3">
    <name type="scientific">Spongiibacter nanhainus</name>
    <dbReference type="NCBI Taxonomy" id="2794344"/>
    <lineage>
        <taxon>Bacteria</taxon>
        <taxon>Pseudomonadati</taxon>
        <taxon>Pseudomonadota</taxon>
        <taxon>Gammaproteobacteria</taxon>
        <taxon>Cellvibrionales</taxon>
        <taxon>Spongiibacteraceae</taxon>
        <taxon>Spongiibacter</taxon>
    </lineage>
</organism>
<keyword evidence="3" id="KW-1185">Reference proteome</keyword>
<dbReference type="Pfam" id="PF20099">
    <property type="entry name" value="DUF6489"/>
    <property type="match status" value="1"/>
</dbReference>
<evidence type="ECO:0000256" key="1">
    <source>
        <dbReference type="SAM" id="MobiDB-lite"/>
    </source>
</evidence>
<dbReference type="AlphaFoldDB" id="A0A7T4QYF7"/>